<name>A0A9J5XS20_SOLCO</name>
<gene>
    <name evidence="2" type="ORF">H5410_041605</name>
</gene>
<evidence type="ECO:0000256" key="1">
    <source>
        <dbReference type="SAM" id="MobiDB-lite"/>
    </source>
</evidence>
<proteinExistence type="predicted"/>
<keyword evidence="3" id="KW-1185">Reference proteome</keyword>
<sequence>MKLDSSKKFYRIGGMSIVIKVWLYVCSSSIDFQVAQKVDDHIPRLLSWQTAEMKLRYKKLMNAIFSDVNNKFKFRNITPNPRELAVLQLSSEGIENQGKGQYSDSSDDDLDDVISYDKNSDDDFQEPPPPIVKDKKRKSSMVKDHYKKNRANIPVAMNFGVVLIDNKNWFYNLSFKGHLLNNSVRIIYLYLS</sequence>
<comment type="caution">
    <text evidence="2">The sequence shown here is derived from an EMBL/GenBank/DDBJ whole genome shotgun (WGS) entry which is preliminary data.</text>
</comment>
<feature type="region of interest" description="Disordered" evidence="1">
    <location>
        <begin position="117"/>
        <end position="140"/>
    </location>
</feature>
<accession>A0A9J5XS20</accession>
<dbReference type="PANTHER" id="PTHR48474">
    <property type="entry name" value="DUF1985 DOMAIN-CONTAINING PROTEIN"/>
    <property type="match status" value="1"/>
</dbReference>
<organism evidence="2 3">
    <name type="scientific">Solanum commersonii</name>
    <name type="common">Commerson's wild potato</name>
    <name type="synonym">Commerson's nightshade</name>
    <dbReference type="NCBI Taxonomy" id="4109"/>
    <lineage>
        <taxon>Eukaryota</taxon>
        <taxon>Viridiplantae</taxon>
        <taxon>Streptophyta</taxon>
        <taxon>Embryophyta</taxon>
        <taxon>Tracheophyta</taxon>
        <taxon>Spermatophyta</taxon>
        <taxon>Magnoliopsida</taxon>
        <taxon>eudicotyledons</taxon>
        <taxon>Gunneridae</taxon>
        <taxon>Pentapetalae</taxon>
        <taxon>asterids</taxon>
        <taxon>lamiids</taxon>
        <taxon>Solanales</taxon>
        <taxon>Solanaceae</taxon>
        <taxon>Solanoideae</taxon>
        <taxon>Solaneae</taxon>
        <taxon>Solanum</taxon>
    </lineage>
</organism>
<dbReference type="EMBL" id="JACXVP010000008">
    <property type="protein sequence ID" value="KAG5591091.1"/>
    <property type="molecule type" value="Genomic_DNA"/>
</dbReference>
<dbReference type="PANTHER" id="PTHR48474:SF1">
    <property type="entry name" value="DUF1985 DOMAIN-CONTAINING PROTEIN"/>
    <property type="match status" value="1"/>
</dbReference>
<protein>
    <submittedName>
        <fullName evidence="2">Uncharacterized protein</fullName>
    </submittedName>
</protein>
<evidence type="ECO:0000313" key="2">
    <source>
        <dbReference type="EMBL" id="KAG5591091.1"/>
    </source>
</evidence>
<dbReference type="OrthoDB" id="1305687at2759"/>
<evidence type="ECO:0000313" key="3">
    <source>
        <dbReference type="Proteomes" id="UP000824120"/>
    </source>
</evidence>
<dbReference type="Proteomes" id="UP000824120">
    <property type="component" value="Chromosome 8"/>
</dbReference>
<reference evidence="2 3" key="1">
    <citation type="submission" date="2020-09" db="EMBL/GenBank/DDBJ databases">
        <title>De no assembly of potato wild relative species, Solanum commersonii.</title>
        <authorList>
            <person name="Cho K."/>
        </authorList>
    </citation>
    <scope>NUCLEOTIDE SEQUENCE [LARGE SCALE GENOMIC DNA]</scope>
    <source>
        <strain evidence="2">LZ3.2</strain>
        <tissue evidence="2">Leaf</tissue>
    </source>
</reference>
<dbReference type="AlphaFoldDB" id="A0A9J5XS20"/>